<feature type="chain" id="PRO_5023895374" description="FAS1 domain-containing protein" evidence="2">
    <location>
        <begin position="21"/>
        <end position="239"/>
    </location>
</feature>
<protein>
    <recommendedName>
        <fullName evidence="3">FAS1 domain-containing protein</fullName>
    </recommendedName>
</protein>
<keyword evidence="2" id="KW-0732">Signal</keyword>
<comment type="similarity">
    <text evidence="1">Belongs to the fasciclin-like AGP family.</text>
</comment>
<feature type="domain" description="FAS1" evidence="3">
    <location>
        <begin position="64"/>
        <end position="159"/>
    </location>
</feature>
<reference evidence="4" key="1">
    <citation type="submission" date="2019-09" db="EMBL/GenBank/DDBJ databases">
        <authorList>
            <person name="Zhang L."/>
        </authorList>
    </citation>
    <scope>NUCLEOTIDE SEQUENCE</scope>
</reference>
<dbReference type="AlphaFoldDB" id="A0A5K1FSW9"/>
<dbReference type="PANTHER" id="PTHR36069:SF4">
    <property type="entry name" value="FASCICLIN-LIKE ARABINOGALACTAN FAMILY PROTEIN"/>
    <property type="match status" value="1"/>
</dbReference>
<organism evidence="4">
    <name type="scientific">Nymphaea colorata</name>
    <name type="common">pocket water lily</name>
    <dbReference type="NCBI Taxonomy" id="210225"/>
    <lineage>
        <taxon>Eukaryota</taxon>
        <taxon>Viridiplantae</taxon>
        <taxon>Streptophyta</taxon>
        <taxon>Embryophyta</taxon>
        <taxon>Tracheophyta</taxon>
        <taxon>Spermatophyta</taxon>
        <taxon>Magnoliopsida</taxon>
        <taxon>Nymphaeales</taxon>
        <taxon>Nymphaeaceae</taxon>
        <taxon>Nymphaea</taxon>
    </lineage>
</organism>
<name>A0A5K1FSW9_9MAGN</name>
<dbReference type="SUPFAM" id="SSF82153">
    <property type="entry name" value="FAS1 domain"/>
    <property type="match status" value="1"/>
</dbReference>
<dbReference type="PANTHER" id="PTHR36069">
    <property type="entry name" value="EXPRESSED PROTEIN-RELATED"/>
    <property type="match status" value="1"/>
</dbReference>
<gene>
    <name evidence="4" type="ORF">NYM_LOCUS24686</name>
</gene>
<evidence type="ECO:0000313" key="4">
    <source>
        <dbReference type="EMBL" id="VVW63896.1"/>
    </source>
</evidence>
<dbReference type="InterPro" id="IPR036378">
    <property type="entry name" value="FAS1_dom_sf"/>
</dbReference>
<feature type="signal peptide" evidence="2">
    <location>
        <begin position="1"/>
        <end position="20"/>
    </location>
</feature>
<proteinExistence type="inferred from homology"/>
<dbReference type="Gramene" id="NC8G0124230.1">
    <property type="protein sequence ID" value="NC8G0124230.1:cds"/>
    <property type="gene ID" value="NC8G0124230"/>
</dbReference>
<dbReference type="EMBL" id="LR721786">
    <property type="protein sequence ID" value="VVW63896.1"/>
    <property type="molecule type" value="Genomic_DNA"/>
</dbReference>
<dbReference type="OrthoDB" id="1934418at2759"/>
<dbReference type="InterPro" id="IPR000782">
    <property type="entry name" value="FAS1_domain"/>
</dbReference>
<evidence type="ECO:0000259" key="3">
    <source>
        <dbReference type="SMART" id="SM00554"/>
    </source>
</evidence>
<dbReference type="InterPro" id="IPR053339">
    <property type="entry name" value="FAS1_domain_protein"/>
</dbReference>
<evidence type="ECO:0000256" key="2">
    <source>
        <dbReference type="SAM" id="SignalP"/>
    </source>
</evidence>
<accession>A0A5K1FSW9</accession>
<sequence length="239" mass="26055">MAALKLIGFLVLLSIFTAAAQQPRRNDSDVDSAVGNMRERSYYGFIMLLQMLNWQTVASRNGITFLIPADKELASATIAPEQIQDFILSHSILTPLYFNNMLHFPTGTLIPTGLPNFLLDITNNGPYDFYLNNAKIVAPNVCQSARIKCHGIDAVIQHNTTAAERPLLPVTQVPKITSPVLQPGESSPLHESALLPLRNENSLKPMLNVLSHTSAVSAGTTMGHNAPLLVMLISFGLLI</sequence>
<dbReference type="SMART" id="SM00554">
    <property type="entry name" value="FAS1"/>
    <property type="match status" value="1"/>
</dbReference>
<evidence type="ECO:0000256" key="1">
    <source>
        <dbReference type="ARBA" id="ARBA00007843"/>
    </source>
</evidence>
<dbReference type="OMA" id="MIRITNC"/>